<protein>
    <submittedName>
        <fullName evidence="12">Vesicle coat component</fullName>
    </submittedName>
</protein>
<name>A0A6C1DXZ2_SACPS</name>
<dbReference type="Proteomes" id="UP000501346">
    <property type="component" value="Chromosome ScXIII"/>
</dbReference>
<keyword evidence="5" id="KW-0931">ER-Golgi transport</keyword>
<dbReference type="AlphaFoldDB" id="A0A6C1DXZ2"/>
<feature type="transmembrane region" description="Helical" evidence="9">
    <location>
        <begin position="182"/>
        <end position="201"/>
    </location>
</feature>
<evidence type="ECO:0000256" key="8">
    <source>
        <dbReference type="RuleBase" id="RU003827"/>
    </source>
</evidence>
<evidence type="ECO:0000256" key="9">
    <source>
        <dbReference type="SAM" id="Phobius"/>
    </source>
</evidence>
<feature type="signal peptide" evidence="10">
    <location>
        <begin position="1"/>
        <end position="20"/>
    </location>
</feature>
<evidence type="ECO:0000259" key="11">
    <source>
        <dbReference type="PROSITE" id="PS50866"/>
    </source>
</evidence>
<sequence>MQVLQLWLTTLISLVVAVQGLHFDIAASTDPEQVCIRDFVTEGQLVVVDIHSDGSVGDGQKLNLFVRDSVGNEYRRKRDFAGDVRVAFTAPSSTAFDVCFENQAQYRGRSLSRAIELDIESGAEARDWNKISANEKLKPIEVELRRVEEITDEIVDELTYLKNREERLRDTNESTNRRVRNFSILVIIVLSSLGVWQVNYLKNYFKTKHII</sequence>
<reference evidence="12 13" key="1">
    <citation type="journal article" date="2019" name="BMC Genomics">
        <title>Chromosome level assembly and comparative genome analysis confirm lager-brewing yeasts originated from a single hybridization.</title>
        <authorList>
            <person name="Salazar A.N."/>
            <person name="Gorter de Vries A.R."/>
            <person name="van den Broek M."/>
            <person name="Brouwers N."/>
            <person name="de la Torre Cortes P."/>
            <person name="Kuijpers N.G.A."/>
            <person name="Daran J.G."/>
            <person name="Abeel T."/>
        </authorList>
    </citation>
    <scope>NUCLEOTIDE SEQUENCE [LARGE SCALE GENOMIC DNA]</scope>
    <source>
        <strain evidence="12 13">CBS 1483</strain>
    </source>
</reference>
<dbReference type="GO" id="GO:0005737">
    <property type="term" value="C:cytoplasm"/>
    <property type="evidence" value="ECO:0007669"/>
    <property type="project" value="GOC"/>
</dbReference>
<evidence type="ECO:0000256" key="6">
    <source>
        <dbReference type="ARBA" id="ARBA00022989"/>
    </source>
</evidence>
<evidence type="ECO:0000256" key="5">
    <source>
        <dbReference type="ARBA" id="ARBA00022892"/>
    </source>
</evidence>
<evidence type="ECO:0000256" key="3">
    <source>
        <dbReference type="ARBA" id="ARBA00022692"/>
    </source>
</evidence>
<dbReference type="InterPro" id="IPR015720">
    <property type="entry name" value="Emp24-like"/>
</dbReference>
<dbReference type="GO" id="GO:0016020">
    <property type="term" value="C:membrane"/>
    <property type="evidence" value="ECO:0007669"/>
    <property type="project" value="UniProtKB-SubCell"/>
</dbReference>
<dbReference type="GO" id="GO:0006888">
    <property type="term" value="P:endoplasmic reticulum to Golgi vesicle-mediated transport"/>
    <property type="evidence" value="ECO:0007669"/>
    <property type="project" value="UniProtKB-ARBA"/>
</dbReference>
<gene>
    <name evidence="12" type="primary">ERV25_1</name>
    <name evidence="12" type="ORF">GRS66_003890</name>
</gene>
<dbReference type="SMART" id="SM01190">
    <property type="entry name" value="EMP24_GP25L"/>
    <property type="match status" value="1"/>
</dbReference>
<evidence type="ECO:0000256" key="7">
    <source>
        <dbReference type="ARBA" id="ARBA00023136"/>
    </source>
</evidence>
<keyword evidence="13" id="KW-1185">Reference proteome</keyword>
<feature type="chain" id="PRO_5025426655" evidence="10">
    <location>
        <begin position="21"/>
        <end position="211"/>
    </location>
</feature>
<keyword evidence="5" id="KW-0813">Transport</keyword>
<organism evidence="12 13">
    <name type="scientific">Saccharomyces pastorianus</name>
    <name type="common">Lager yeast</name>
    <name type="synonym">Saccharomyces cerevisiae x Saccharomyces eubayanus</name>
    <dbReference type="NCBI Taxonomy" id="27292"/>
    <lineage>
        <taxon>Eukaryota</taxon>
        <taxon>Fungi</taxon>
        <taxon>Dikarya</taxon>
        <taxon>Ascomycota</taxon>
        <taxon>Saccharomycotina</taxon>
        <taxon>Saccharomycetes</taxon>
        <taxon>Saccharomycetales</taxon>
        <taxon>Saccharomycetaceae</taxon>
        <taxon>Saccharomyces</taxon>
    </lineage>
</organism>
<dbReference type="OrthoDB" id="759142at2759"/>
<proteinExistence type="inferred from homology"/>
<keyword evidence="7 9" id="KW-0472">Membrane</keyword>
<keyword evidence="6 9" id="KW-1133">Transmembrane helix</keyword>
<dbReference type="PANTHER" id="PTHR22811">
    <property type="entry name" value="TRANSMEMBRANE EMP24 DOMAIN-CONTAINING PROTEIN"/>
    <property type="match status" value="1"/>
</dbReference>
<dbReference type="EMBL" id="CP048994">
    <property type="protein sequence ID" value="QID81510.1"/>
    <property type="molecule type" value="Genomic_DNA"/>
</dbReference>
<evidence type="ECO:0000256" key="4">
    <source>
        <dbReference type="ARBA" id="ARBA00022729"/>
    </source>
</evidence>
<feature type="domain" description="GOLD" evidence="11">
    <location>
        <begin position="33"/>
        <end position="121"/>
    </location>
</feature>
<comment type="similarity">
    <text evidence="2 8">Belongs to the EMP24/GP25L family.</text>
</comment>
<evidence type="ECO:0000313" key="13">
    <source>
        <dbReference type="Proteomes" id="UP000501346"/>
    </source>
</evidence>
<comment type="subcellular location">
    <subcellularLocation>
        <location evidence="1 8">Membrane</location>
        <topology evidence="1 8">Single-pass type I membrane protein</topology>
    </subcellularLocation>
</comment>
<dbReference type="Pfam" id="PF01105">
    <property type="entry name" value="EMP24_GP25L"/>
    <property type="match status" value="1"/>
</dbReference>
<keyword evidence="4 10" id="KW-0732">Signal</keyword>
<accession>A0A6C1DXZ2</accession>
<evidence type="ECO:0000313" key="12">
    <source>
        <dbReference type="EMBL" id="QID81510.1"/>
    </source>
</evidence>
<dbReference type="PROSITE" id="PS50866">
    <property type="entry name" value="GOLD"/>
    <property type="match status" value="1"/>
</dbReference>
<dbReference type="InterPro" id="IPR009038">
    <property type="entry name" value="GOLD_dom"/>
</dbReference>
<evidence type="ECO:0000256" key="1">
    <source>
        <dbReference type="ARBA" id="ARBA00004479"/>
    </source>
</evidence>
<evidence type="ECO:0000256" key="2">
    <source>
        <dbReference type="ARBA" id="ARBA00007104"/>
    </source>
</evidence>
<evidence type="ECO:0000256" key="10">
    <source>
        <dbReference type="SAM" id="SignalP"/>
    </source>
</evidence>
<keyword evidence="3 8" id="KW-0812">Transmembrane</keyword>